<comment type="caution">
    <text evidence="1">The sequence shown here is derived from an EMBL/GenBank/DDBJ whole genome shotgun (WGS) entry which is preliminary data.</text>
</comment>
<proteinExistence type="predicted"/>
<evidence type="ECO:0000313" key="2">
    <source>
        <dbReference type="Proteomes" id="UP001175137"/>
    </source>
</evidence>
<organism evidence="1 2">
    <name type="scientific">Bacillus cereus</name>
    <dbReference type="NCBI Taxonomy" id="1396"/>
    <lineage>
        <taxon>Bacteria</taxon>
        <taxon>Bacillati</taxon>
        <taxon>Bacillota</taxon>
        <taxon>Bacilli</taxon>
        <taxon>Bacillales</taxon>
        <taxon>Bacillaceae</taxon>
        <taxon>Bacillus</taxon>
        <taxon>Bacillus cereus group</taxon>
    </lineage>
</organism>
<reference evidence="1" key="1">
    <citation type="submission" date="2023-07" db="EMBL/GenBank/DDBJ databases">
        <title>Complete genome sequence of Bacillus cereus SRCM126073 isolated from soil.</title>
        <authorList>
            <person name="Yang H.-G."/>
            <person name="Ryu M.-S."/>
            <person name="Ha G.-S."/>
            <person name="Yang H.-J."/>
            <person name="Jeong D.-Y."/>
        </authorList>
    </citation>
    <scope>NUCLEOTIDE SEQUENCE</scope>
    <source>
        <strain evidence="1">SRCM126073</strain>
    </source>
</reference>
<evidence type="ECO:0000313" key="1">
    <source>
        <dbReference type="EMBL" id="MDN4875999.1"/>
    </source>
</evidence>
<name>A0AAW7NNT0_BACCE</name>
<dbReference type="EMBL" id="JAUIQW010000001">
    <property type="protein sequence ID" value="MDN4875999.1"/>
    <property type="molecule type" value="Genomic_DNA"/>
</dbReference>
<accession>A0AAW7NNT0</accession>
<gene>
    <name evidence="1" type="ORF">QYM23_24585</name>
</gene>
<sequence>MKVDPISATLLLEQEIIEEKLRQGINGLEWLVLQVVVDEERVESLMSWERLQSLAAKKKVNSLMLFSDAIRLDAESFYEIYELNWWMALREALTYFSLMRTQRYDMYFGVMKNMFTDVSALERKGQ</sequence>
<dbReference type="RefSeq" id="WP_301266262.1">
    <property type="nucleotide sequence ID" value="NZ_JAUIQW010000001.1"/>
</dbReference>
<dbReference type="Proteomes" id="UP001175137">
    <property type="component" value="Unassembled WGS sequence"/>
</dbReference>
<dbReference type="AlphaFoldDB" id="A0AAW7NNT0"/>
<protein>
    <submittedName>
        <fullName evidence="1">Uncharacterized protein</fullName>
    </submittedName>
</protein>